<gene>
    <name evidence="1" type="ORF">COO91_06140</name>
</gene>
<reference evidence="1 2" key="1">
    <citation type="submission" date="2017-11" db="EMBL/GenBank/DDBJ databases">
        <title>Complete genome of a free-living desiccation-tolerant cyanobacterium and its photosynthetic adaptation to extreme terrestrial habitat.</title>
        <authorList>
            <person name="Shang J."/>
        </authorList>
    </citation>
    <scope>NUCLEOTIDE SEQUENCE [LARGE SCALE GENOMIC DNA]</scope>
    <source>
        <strain evidence="1 2">CCNUN1</strain>
    </source>
</reference>
<accession>A0A2K8SXG6</accession>
<keyword evidence="2" id="KW-1185">Reference proteome</keyword>
<organism evidence="1 2">
    <name type="scientific">Nostoc flagelliforme CCNUN1</name>
    <dbReference type="NCBI Taxonomy" id="2038116"/>
    <lineage>
        <taxon>Bacteria</taxon>
        <taxon>Bacillati</taxon>
        <taxon>Cyanobacteriota</taxon>
        <taxon>Cyanophyceae</taxon>
        <taxon>Nostocales</taxon>
        <taxon>Nostocaceae</taxon>
        <taxon>Nostoc</taxon>
    </lineage>
</organism>
<dbReference type="KEGG" id="nfl:COO91_06140"/>
<name>A0A2K8SXG6_9NOSO</name>
<sequence>MLTDEGLAVAESVGEHDRFAILAKNVPIGAGRRVDGLDEESELQGVLH</sequence>
<dbReference type="AlphaFoldDB" id="A0A2K8SXG6"/>
<protein>
    <submittedName>
        <fullName evidence="1">Uncharacterized protein</fullName>
    </submittedName>
</protein>
<dbReference type="EMBL" id="CP024785">
    <property type="protein sequence ID" value="AUB40136.1"/>
    <property type="molecule type" value="Genomic_DNA"/>
</dbReference>
<evidence type="ECO:0000313" key="2">
    <source>
        <dbReference type="Proteomes" id="UP000232003"/>
    </source>
</evidence>
<dbReference type="Proteomes" id="UP000232003">
    <property type="component" value="Chromosome"/>
</dbReference>
<evidence type="ECO:0000313" key="1">
    <source>
        <dbReference type="EMBL" id="AUB40136.1"/>
    </source>
</evidence>
<proteinExistence type="predicted"/>